<keyword evidence="7" id="KW-1015">Disulfide bond</keyword>
<comment type="catalytic activity">
    <reaction evidence="12">
        <text>a hydroperoxide + [thioredoxin]-dithiol = an alcohol + [thioredoxin]-disulfide + H2O</text>
        <dbReference type="Rhea" id="RHEA:62620"/>
        <dbReference type="Rhea" id="RHEA-COMP:10698"/>
        <dbReference type="Rhea" id="RHEA-COMP:10700"/>
        <dbReference type="ChEBI" id="CHEBI:15377"/>
        <dbReference type="ChEBI" id="CHEBI:29950"/>
        <dbReference type="ChEBI" id="CHEBI:30879"/>
        <dbReference type="ChEBI" id="CHEBI:35924"/>
        <dbReference type="ChEBI" id="CHEBI:50058"/>
        <dbReference type="EC" id="1.11.1.24"/>
    </reaction>
</comment>
<dbReference type="EC" id="1.11.1.24" evidence="3"/>
<evidence type="ECO:0000313" key="15">
    <source>
        <dbReference type="EMBL" id="KXB29887.1"/>
    </source>
</evidence>
<evidence type="ECO:0000256" key="2">
    <source>
        <dbReference type="ARBA" id="ARBA00011245"/>
    </source>
</evidence>
<evidence type="ECO:0000256" key="6">
    <source>
        <dbReference type="ARBA" id="ARBA00023002"/>
    </source>
</evidence>
<reference evidence="15 16" key="1">
    <citation type="submission" date="2015-12" db="EMBL/GenBank/DDBJ databases">
        <title>Nitrous oxide reduction kinetics distinguish bacteria harboring typical versus atypical NosZ.</title>
        <authorList>
            <person name="Yoon S."/>
            <person name="Nissen S."/>
            <person name="Park D."/>
            <person name="Sanford R.A."/>
            <person name="Loeffler F.E."/>
        </authorList>
    </citation>
    <scope>NUCLEOTIDE SEQUENCE [LARGE SCALE GENOMIC DNA]</scope>
    <source>
        <strain evidence="15 16">ATCC BAA-841</strain>
    </source>
</reference>
<evidence type="ECO:0000256" key="12">
    <source>
        <dbReference type="ARBA" id="ARBA00049091"/>
    </source>
</evidence>
<evidence type="ECO:0000256" key="1">
    <source>
        <dbReference type="ARBA" id="ARBA00003330"/>
    </source>
</evidence>
<dbReference type="CDD" id="cd03017">
    <property type="entry name" value="PRX_BCP"/>
    <property type="match status" value="1"/>
</dbReference>
<dbReference type="InterPro" id="IPR024706">
    <property type="entry name" value="Peroxiredoxin_AhpC-typ"/>
</dbReference>
<dbReference type="InterPro" id="IPR050924">
    <property type="entry name" value="Peroxiredoxin_BCP/PrxQ"/>
</dbReference>
<dbReference type="AlphaFoldDB" id="A0A133XG14"/>
<dbReference type="GO" id="GO:0034599">
    <property type="term" value="P:cellular response to oxidative stress"/>
    <property type="evidence" value="ECO:0007669"/>
    <property type="project" value="TreeGrafter"/>
</dbReference>
<organism evidence="15 16">
    <name type="scientific">Dechloromonas denitrificans</name>
    <dbReference type="NCBI Taxonomy" id="281362"/>
    <lineage>
        <taxon>Bacteria</taxon>
        <taxon>Pseudomonadati</taxon>
        <taxon>Pseudomonadota</taxon>
        <taxon>Betaproteobacteria</taxon>
        <taxon>Rhodocyclales</taxon>
        <taxon>Azonexaceae</taxon>
        <taxon>Dechloromonas</taxon>
    </lineage>
</organism>
<comment type="similarity">
    <text evidence="10">Belongs to the peroxiredoxin family. BCP/PrxQ subfamily.</text>
</comment>
<feature type="domain" description="Thioredoxin" evidence="14">
    <location>
        <begin position="2"/>
        <end position="156"/>
    </location>
</feature>
<evidence type="ECO:0000256" key="10">
    <source>
        <dbReference type="ARBA" id="ARBA00038489"/>
    </source>
</evidence>
<keyword evidence="4" id="KW-0575">Peroxidase</keyword>
<dbReference type="STRING" id="281362.AT959_15610"/>
<protein>
    <recommendedName>
        <fullName evidence="3">thioredoxin-dependent peroxiredoxin</fullName>
        <ecNumber evidence="3">1.11.1.24</ecNumber>
    </recommendedName>
    <alternativeName>
        <fullName evidence="9">Thioredoxin peroxidase</fullName>
    </alternativeName>
    <alternativeName>
        <fullName evidence="11">Thioredoxin-dependent peroxiredoxin Bcp</fullName>
    </alternativeName>
</protein>
<evidence type="ECO:0000259" key="14">
    <source>
        <dbReference type="PROSITE" id="PS51352"/>
    </source>
</evidence>
<keyword evidence="8" id="KW-0676">Redox-active center</keyword>
<dbReference type="Gene3D" id="3.40.30.10">
    <property type="entry name" value="Glutaredoxin"/>
    <property type="match status" value="1"/>
</dbReference>
<dbReference type="GO" id="GO:0005737">
    <property type="term" value="C:cytoplasm"/>
    <property type="evidence" value="ECO:0007669"/>
    <property type="project" value="TreeGrafter"/>
</dbReference>
<evidence type="ECO:0000256" key="4">
    <source>
        <dbReference type="ARBA" id="ARBA00022559"/>
    </source>
</evidence>
<dbReference type="Proteomes" id="UP000070186">
    <property type="component" value="Unassembled WGS sequence"/>
</dbReference>
<dbReference type="PIRSF" id="PIRSF000239">
    <property type="entry name" value="AHPC"/>
    <property type="match status" value="1"/>
</dbReference>
<sequence length="156" mass="17612">MLKVGERAPAFALPDADMETVDLAAYLGKKHIVLFFYPKDGTPCCTKEATDFSDHEGDFERQDCVLFGISRDDCLKHAEFRDKEGIGLELLSDAEGTVCKQYGVWQAKEVDGHKRYAIVRSTFIIDRTGVIRHALYNVNYKGHALEVLRLVKELNS</sequence>
<dbReference type="EMBL" id="LODL01000035">
    <property type="protein sequence ID" value="KXB29887.1"/>
    <property type="molecule type" value="Genomic_DNA"/>
</dbReference>
<dbReference type="GO" id="GO:0045454">
    <property type="term" value="P:cell redox homeostasis"/>
    <property type="evidence" value="ECO:0007669"/>
    <property type="project" value="TreeGrafter"/>
</dbReference>
<evidence type="ECO:0000256" key="9">
    <source>
        <dbReference type="ARBA" id="ARBA00032824"/>
    </source>
</evidence>
<proteinExistence type="inferred from homology"/>
<dbReference type="Pfam" id="PF00578">
    <property type="entry name" value="AhpC-TSA"/>
    <property type="match status" value="1"/>
</dbReference>
<keyword evidence="6" id="KW-0560">Oxidoreductase</keyword>
<dbReference type="InterPro" id="IPR013766">
    <property type="entry name" value="Thioredoxin_domain"/>
</dbReference>
<keyword evidence="16" id="KW-1185">Reference proteome</keyword>
<dbReference type="PANTHER" id="PTHR42801:SF4">
    <property type="entry name" value="AHPC_TSA FAMILY PROTEIN"/>
    <property type="match status" value="1"/>
</dbReference>
<evidence type="ECO:0000313" key="16">
    <source>
        <dbReference type="Proteomes" id="UP000070186"/>
    </source>
</evidence>
<feature type="active site" description="Cysteine sulfenic acid (-SOH) intermediate; for peroxidase activity" evidence="13">
    <location>
        <position position="45"/>
    </location>
</feature>
<dbReference type="InterPro" id="IPR000866">
    <property type="entry name" value="AhpC/TSA"/>
</dbReference>
<name>A0A133XG14_9RHOO</name>
<evidence type="ECO:0000256" key="11">
    <source>
        <dbReference type="ARBA" id="ARBA00042639"/>
    </source>
</evidence>
<evidence type="ECO:0000256" key="3">
    <source>
        <dbReference type="ARBA" id="ARBA00013017"/>
    </source>
</evidence>
<dbReference type="PANTHER" id="PTHR42801">
    <property type="entry name" value="THIOREDOXIN-DEPENDENT PEROXIDE REDUCTASE"/>
    <property type="match status" value="1"/>
</dbReference>
<dbReference type="InterPro" id="IPR036249">
    <property type="entry name" value="Thioredoxin-like_sf"/>
</dbReference>
<dbReference type="PROSITE" id="PS51352">
    <property type="entry name" value="THIOREDOXIN_2"/>
    <property type="match status" value="1"/>
</dbReference>
<comment type="caution">
    <text evidence="15">The sequence shown here is derived from an EMBL/GenBank/DDBJ whole genome shotgun (WGS) entry which is preliminary data.</text>
</comment>
<dbReference type="GO" id="GO:0008379">
    <property type="term" value="F:thioredoxin peroxidase activity"/>
    <property type="evidence" value="ECO:0007669"/>
    <property type="project" value="TreeGrafter"/>
</dbReference>
<dbReference type="FunFam" id="3.40.30.10:FF:000007">
    <property type="entry name" value="Thioredoxin-dependent thiol peroxidase"/>
    <property type="match status" value="1"/>
</dbReference>
<evidence type="ECO:0000256" key="13">
    <source>
        <dbReference type="PIRSR" id="PIRSR000239-1"/>
    </source>
</evidence>
<keyword evidence="5" id="KW-0049">Antioxidant</keyword>
<evidence type="ECO:0000256" key="5">
    <source>
        <dbReference type="ARBA" id="ARBA00022862"/>
    </source>
</evidence>
<comment type="subunit">
    <text evidence="2">Monomer.</text>
</comment>
<gene>
    <name evidence="15" type="ORF">AT959_15610</name>
</gene>
<evidence type="ECO:0000256" key="8">
    <source>
        <dbReference type="ARBA" id="ARBA00023284"/>
    </source>
</evidence>
<accession>A0A133XG14</accession>
<evidence type="ECO:0000256" key="7">
    <source>
        <dbReference type="ARBA" id="ARBA00023157"/>
    </source>
</evidence>
<dbReference type="SUPFAM" id="SSF52833">
    <property type="entry name" value="Thioredoxin-like"/>
    <property type="match status" value="1"/>
</dbReference>
<comment type="function">
    <text evidence="1">Thiol-specific peroxidase that catalyzes the reduction of hydrogen peroxide and organic hydroperoxides to water and alcohols, respectively. Plays a role in cell protection against oxidative stress by detoxifying peroxides and as sensor of hydrogen peroxide-mediated signaling events.</text>
</comment>